<evidence type="ECO:0000259" key="7">
    <source>
        <dbReference type="PROSITE" id="PS50240"/>
    </source>
</evidence>
<dbReference type="PANTHER" id="PTHR24256">
    <property type="entry name" value="TRYPTASE-RELATED"/>
    <property type="match status" value="1"/>
</dbReference>
<dbReference type="Proteomes" id="UP000801492">
    <property type="component" value="Unassembled WGS sequence"/>
</dbReference>
<accession>A0A8K0CC95</accession>
<dbReference type="EMBL" id="VTPC01090867">
    <property type="protein sequence ID" value="KAF2881050.1"/>
    <property type="molecule type" value="Genomic_DNA"/>
</dbReference>
<proteinExistence type="inferred from homology"/>
<dbReference type="OrthoDB" id="6261922at2759"/>
<dbReference type="PROSITE" id="PS50240">
    <property type="entry name" value="TRYPSIN_DOM"/>
    <property type="match status" value="1"/>
</dbReference>
<keyword evidence="9" id="KW-1185">Reference proteome</keyword>
<evidence type="ECO:0000256" key="6">
    <source>
        <dbReference type="ARBA" id="ARBA00076468"/>
    </source>
</evidence>
<name>A0A8K0CC95_IGNLU</name>
<protein>
    <recommendedName>
        <fullName evidence="5">Phenoloxidase-activating factor 2</fullName>
    </recommendedName>
    <alternativeName>
        <fullName evidence="6">Prophenoloxidase-activating factor II</fullName>
    </alternativeName>
</protein>
<dbReference type="CDD" id="cd00190">
    <property type="entry name" value="Tryp_SPc"/>
    <property type="match status" value="1"/>
</dbReference>
<dbReference type="FunFam" id="2.40.10.10:FF:000038">
    <property type="entry name" value="Serine protease"/>
    <property type="match status" value="1"/>
</dbReference>
<evidence type="ECO:0000256" key="5">
    <source>
        <dbReference type="ARBA" id="ARBA00068096"/>
    </source>
</evidence>
<dbReference type="InterPro" id="IPR043504">
    <property type="entry name" value="Peptidase_S1_PA_chymotrypsin"/>
</dbReference>
<dbReference type="GO" id="GO:0006508">
    <property type="term" value="P:proteolysis"/>
    <property type="evidence" value="ECO:0007669"/>
    <property type="project" value="InterPro"/>
</dbReference>
<comment type="caution">
    <text evidence="8">The sequence shown here is derived from an EMBL/GenBank/DDBJ whole genome shotgun (WGS) entry which is preliminary data.</text>
</comment>
<feature type="domain" description="Peptidase S1" evidence="7">
    <location>
        <begin position="51"/>
        <end position="300"/>
    </location>
</feature>
<keyword evidence="3" id="KW-1015">Disulfide bond</keyword>
<evidence type="ECO:0000313" key="8">
    <source>
        <dbReference type="EMBL" id="KAF2881050.1"/>
    </source>
</evidence>
<dbReference type="InterPro" id="IPR001314">
    <property type="entry name" value="Peptidase_S1A"/>
</dbReference>
<dbReference type="SMART" id="SM00020">
    <property type="entry name" value="Tryp_SPc"/>
    <property type="match status" value="1"/>
</dbReference>
<dbReference type="InterPro" id="IPR051487">
    <property type="entry name" value="Ser/Thr_Proteases_Immune/Dev"/>
</dbReference>
<reference evidence="8" key="1">
    <citation type="submission" date="2019-08" db="EMBL/GenBank/DDBJ databases">
        <title>The genome of the North American firefly Photinus pyralis.</title>
        <authorList>
            <consortium name="Photinus pyralis genome working group"/>
            <person name="Fallon T.R."/>
            <person name="Sander Lower S.E."/>
            <person name="Weng J.-K."/>
        </authorList>
    </citation>
    <scope>NUCLEOTIDE SEQUENCE</scope>
    <source>
        <strain evidence="8">TRF0915ILg1</strain>
        <tissue evidence="8">Whole body</tissue>
    </source>
</reference>
<dbReference type="InterPro" id="IPR018114">
    <property type="entry name" value="TRYPSIN_HIS"/>
</dbReference>
<dbReference type="Gene3D" id="2.40.10.10">
    <property type="entry name" value="Trypsin-like serine proteases"/>
    <property type="match status" value="1"/>
</dbReference>
<keyword evidence="2" id="KW-0964">Secreted</keyword>
<organism evidence="8 9">
    <name type="scientific">Ignelater luminosus</name>
    <name type="common">Cucubano</name>
    <name type="synonym">Pyrophorus luminosus</name>
    <dbReference type="NCBI Taxonomy" id="2038154"/>
    <lineage>
        <taxon>Eukaryota</taxon>
        <taxon>Metazoa</taxon>
        <taxon>Ecdysozoa</taxon>
        <taxon>Arthropoda</taxon>
        <taxon>Hexapoda</taxon>
        <taxon>Insecta</taxon>
        <taxon>Pterygota</taxon>
        <taxon>Neoptera</taxon>
        <taxon>Endopterygota</taxon>
        <taxon>Coleoptera</taxon>
        <taxon>Polyphaga</taxon>
        <taxon>Elateriformia</taxon>
        <taxon>Elateroidea</taxon>
        <taxon>Elateridae</taxon>
        <taxon>Agrypninae</taxon>
        <taxon>Pyrophorini</taxon>
        <taxon>Ignelater</taxon>
    </lineage>
</organism>
<dbReference type="SUPFAM" id="SSF50494">
    <property type="entry name" value="Trypsin-like serine proteases"/>
    <property type="match status" value="1"/>
</dbReference>
<evidence type="ECO:0000256" key="3">
    <source>
        <dbReference type="ARBA" id="ARBA00023157"/>
    </source>
</evidence>
<gene>
    <name evidence="8" type="ORF">ILUMI_25123</name>
</gene>
<dbReference type="PROSITE" id="PS00134">
    <property type="entry name" value="TRYPSIN_HIS"/>
    <property type="match status" value="1"/>
</dbReference>
<dbReference type="PRINTS" id="PR00722">
    <property type="entry name" value="CHYMOTRYPSIN"/>
</dbReference>
<comment type="subcellular location">
    <subcellularLocation>
        <location evidence="1">Secreted</location>
    </subcellularLocation>
</comment>
<evidence type="ECO:0000256" key="1">
    <source>
        <dbReference type="ARBA" id="ARBA00004613"/>
    </source>
</evidence>
<comment type="similarity">
    <text evidence="4">Belongs to the peptidase S1 family. CLIP subfamily.</text>
</comment>
<dbReference type="GO" id="GO:0005576">
    <property type="term" value="C:extracellular region"/>
    <property type="evidence" value="ECO:0007669"/>
    <property type="project" value="UniProtKB-SubCell"/>
</dbReference>
<dbReference type="InterPro" id="IPR009003">
    <property type="entry name" value="Peptidase_S1_PA"/>
</dbReference>
<dbReference type="AlphaFoldDB" id="A0A8K0CC95"/>
<evidence type="ECO:0000256" key="2">
    <source>
        <dbReference type="ARBA" id="ARBA00022525"/>
    </source>
</evidence>
<dbReference type="InterPro" id="IPR001254">
    <property type="entry name" value="Trypsin_dom"/>
</dbReference>
<evidence type="ECO:0000313" key="9">
    <source>
        <dbReference type="Proteomes" id="UP000801492"/>
    </source>
</evidence>
<dbReference type="GO" id="GO:0004252">
    <property type="term" value="F:serine-type endopeptidase activity"/>
    <property type="evidence" value="ECO:0007669"/>
    <property type="project" value="InterPro"/>
</dbReference>
<dbReference type="Pfam" id="PF00089">
    <property type="entry name" value="Trypsin"/>
    <property type="match status" value="1"/>
</dbReference>
<sequence length="311" mass="34352">MVKHGSSIARLNKGACDDSYEICCEKFVSPPSVLKIKQCGFQNPIGMHTRITKDSQTAKFGEVPWTVAILQQDRVAKNVLLFKCGGSLIHPQVVMTAAHCVANERNADWLIRAGEWNTRSLEEPLPHQEKVVDAVLIHPHFNHASLKNDVALLILAGSLQFADNVGTICLPPAGLQLDRVKCMASGWGKDSFTKGKHSTVLKMIELPLVGHDDCQRSLRNTRLGKFYHLHRSFLCAGGEPNKDTCKGDGGSPLVCSIPNQPGRYLQMGIVSWGIGCGKNSTPGVYVNVPYIKAWVDKQLKMLYFNTSFYTY</sequence>
<evidence type="ECO:0000256" key="4">
    <source>
        <dbReference type="ARBA" id="ARBA00024195"/>
    </source>
</evidence>